<dbReference type="Gene3D" id="3.40.395.10">
    <property type="entry name" value="Adenoviral Proteinase, Chain A"/>
    <property type="match status" value="1"/>
</dbReference>
<feature type="compositionally biased region" description="Basic and acidic residues" evidence="1">
    <location>
        <begin position="1"/>
        <end position="18"/>
    </location>
</feature>
<reference evidence="2" key="1">
    <citation type="submission" date="2023-02" db="EMBL/GenBank/DDBJ databases">
        <title>Genome of toxic invasive species Heracleum sosnowskyi carries increased number of genes despite the absence of recent whole-genome duplications.</title>
        <authorList>
            <person name="Schelkunov M."/>
            <person name="Shtratnikova V."/>
            <person name="Makarenko M."/>
            <person name="Klepikova A."/>
            <person name="Omelchenko D."/>
            <person name="Novikova G."/>
            <person name="Obukhova E."/>
            <person name="Bogdanov V."/>
            <person name="Penin A."/>
            <person name="Logacheva M."/>
        </authorList>
    </citation>
    <scope>NUCLEOTIDE SEQUENCE</scope>
    <source>
        <strain evidence="2">Hsosn_3</strain>
        <tissue evidence="2">Leaf</tissue>
    </source>
</reference>
<dbReference type="Proteomes" id="UP001237642">
    <property type="component" value="Unassembled WGS sequence"/>
</dbReference>
<dbReference type="EMBL" id="JAUIZM010000052">
    <property type="protein sequence ID" value="KAK1351234.1"/>
    <property type="molecule type" value="Genomic_DNA"/>
</dbReference>
<reference evidence="2" key="2">
    <citation type="submission" date="2023-05" db="EMBL/GenBank/DDBJ databases">
        <authorList>
            <person name="Schelkunov M.I."/>
        </authorList>
    </citation>
    <scope>NUCLEOTIDE SEQUENCE</scope>
    <source>
        <strain evidence="2">Hsosn_3</strain>
        <tissue evidence="2">Leaf</tissue>
    </source>
</reference>
<name>A0AAD8GMZ9_9APIA</name>
<evidence type="ECO:0000256" key="1">
    <source>
        <dbReference type="SAM" id="MobiDB-lite"/>
    </source>
</evidence>
<gene>
    <name evidence="2" type="ORF">POM88_054551</name>
</gene>
<dbReference type="InterPro" id="IPR038765">
    <property type="entry name" value="Papain-like_cys_pep_sf"/>
</dbReference>
<keyword evidence="3" id="KW-1185">Reference proteome</keyword>
<feature type="region of interest" description="Disordered" evidence="1">
    <location>
        <begin position="1"/>
        <end position="48"/>
    </location>
</feature>
<evidence type="ECO:0000313" key="2">
    <source>
        <dbReference type="EMBL" id="KAK1351234.1"/>
    </source>
</evidence>
<dbReference type="SUPFAM" id="SSF54001">
    <property type="entry name" value="Cysteine proteinases"/>
    <property type="match status" value="1"/>
</dbReference>
<comment type="caution">
    <text evidence="2">The sequence shown here is derived from an EMBL/GenBank/DDBJ whole genome shotgun (WGS) entry which is preliminary data.</text>
</comment>
<proteinExistence type="predicted"/>
<organism evidence="2 3">
    <name type="scientific">Heracleum sosnowskyi</name>
    <dbReference type="NCBI Taxonomy" id="360622"/>
    <lineage>
        <taxon>Eukaryota</taxon>
        <taxon>Viridiplantae</taxon>
        <taxon>Streptophyta</taxon>
        <taxon>Embryophyta</taxon>
        <taxon>Tracheophyta</taxon>
        <taxon>Spermatophyta</taxon>
        <taxon>Magnoliopsida</taxon>
        <taxon>eudicotyledons</taxon>
        <taxon>Gunneridae</taxon>
        <taxon>Pentapetalae</taxon>
        <taxon>asterids</taxon>
        <taxon>campanulids</taxon>
        <taxon>Apiales</taxon>
        <taxon>Apiaceae</taxon>
        <taxon>Apioideae</taxon>
        <taxon>apioid superclade</taxon>
        <taxon>Tordylieae</taxon>
        <taxon>Tordyliinae</taxon>
        <taxon>Heracleum</taxon>
    </lineage>
</organism>
<sequence length="585" mass="67769">MKDDHGVEESNTSHEDHQNNAGHDGFVHMRNDETIPQARERQEEQPGQTVDKFICLGQHKAEEKEENWFETLTTKATTLISVMDAYMFELESAKAKHLDDKNISELQAKAIGMLTQLQEKTESSTTSKSKDTFESDHIETNIGLEVTVKENNVSHEKWSSEEYLIDPVELDHIELIEYLYSSQVKKDMEMDMQELLVTSFSLGTDLQNSVIDICKDISREHGDDTIVEQEEIDINTKYSTQEYDVWRWIIQKGKDDIEHVFNYGEQYCIREHMATLRPGEKIYTSVIDVWCTLLNDKEKYKSPESPLRLFFNVGFSVGPLDDSKSEEDQYERFGVEMNHFFEKNPDKKIEDHNLIFFPIFQDEHYYLICINMKKASFEVIDNIRVEKSFCQVFGGKRSKVIGKDNQKGQSLLLVHDLADIPKLQRLWFFLMRHMETYKGKLNKCNTQLKTEKMGQKGQMDKLRMKYAHAILTSYLNERRHLILDEAKSLYDKIATEKLMSIVIAASSRKQKREKISGTVLFPDEQTTAEKTTTHISVGTCDSKKIKTSGTVIFPDEEKNAEQKTIEEEAAHKIIVNDSTATDDRK</sequence>
<protein>
    <recommendedName>
        <fullName evidence="4">Ubiquitin-like protease family profile domain-containing protein</fullName>
    </recommendedName>
</protein>
<feature type="compositionally biased region" description="Basic and acidic residues" evidence="1">
    <location>
        <begin position="25"/>
        <end position="44"/>
    </location>
</feature>
<evidence type="ECO:0008006" key="4">
    <source>
        <dbReference type="Google" id="ProtNLM"/>
    </source>
</evidence>
<dbReference type="AlphaFoldDB" id="A0AAD8GMZ9"/>
<accession>A0AAD8GMZ9</accession>
<evidence type="ECO:0000313" key="3">
    <source>
        <dbReference type="Proteomes" id="UP001237642"/>
    </source>
</evidence>